<comment type="caution">
    <text evidence="2">The sequence shown here is derived from an EMBL/GenBank/DDBJ whole genome shotgun (WGS) entry which is preliminary data.</text>
</comment>
<dbReference type="Proteomes" id="UP001634007">
    <property type="component" value="Unassembled WGS sequence"/>
</dbReference>
<evidence type="ECO:0000256" key="1">
    <source>
        <dbReference type="SAM" id="MobiDB-lite"/>
    </source>
</evidence>
<feature type="compositionally biased region" description="Basic and acidic residues" evidence="1">
    <location>
        <begin position="71"/>
        <end position="86"/>
    </location>
</feature>
<keyword evidence="3" id="KW-1185">Reference proteome</keyword>
<feature type="compositionally biased region" description="Basic and acidic residues" evidence="1">
    <location>
        <begin position="103"/>
        <end position="144"/>
    </location>
</feature>
<feature type="compositionally biased region" description="Basic and acidic residues" evidence="1">
    <location>
        <begin position="227"/>
        <end position="241"/>
    </location>
</feature>
<organism evidence="2 3">
    <name type="scientific">Eucalyptus globulus</name>
    <name type="common">Tasmanian blue gum</name>
    <dbReference type="NCBI Taxonomy" id="34317"/>
    <lineage>
        <taxon>Eukaryota</taxon>
        <taxon>Viridiplantae</taxon>
        <taxon>Streptophyta</taxon>
        <taxon>Embryophyta</taxon>
        <taxon>Tracheophyta</taxon>
        <taxon>Spermatophyta</taxon>
        <taxon>Magnoliopsida</taxon>
        <taxon>eudicotyledons</taxon>
        <taxon>Gunneridae</taxon>
        <taxon>Pentapetalae</taxon>
        <taxon>rosids</taxon>
        <taxon>malvids</taxon>
        <taxon>Myrtales</taxon>
        <taxon>Myrtaceae</taxon>
        <taxon>Myrtoideae</taxon>
        <taxon>Eucalypteae</taxon>
        <taxon>Eucalyptus</taxon>
    </lineage>
</organism>
<name>A0ABD3J6K2_EUCGL</name>
<reference evidence="2 3" key="1">
    <citation type="submission" date="2024-11" db="EMBL/GenBank/DDBJ databases">
        <title>Chromosome-level genome assembly of Eucalyptus globulus Labill. provides insights into its genome evolution.</title>
        <authorList>
            <person name="Li X."/>
        </authorList>
    </citation>
    <scope>NUCLEOTIDE SEQUENCE [LARGE SCALE GENOMIC DNA]</scope>
    <source>
        <strain evidence="2">CL2024</strain>
        <tissue evidence="2">Fresh tender leaves</tissue>
    </source>
</reference>
<gene>
    <name evidence="2" type="ORF">ACJRO7_033780</name>
</gene>
<evidence type="ECO:0000313" key="2">
    <source>
        <dbReference type="EMBL" id="KAL3721342.1"/>
    </source>
</evidence>
<protein>
    <submittedName>
        <fullName evidence="2">Uncharacterized protein</fullName>
    </submittedName>
</protein>
<feature type="region of interest" description="Disordered" evidence="1">
    <location>
        <begin position="69"/>
        <end position="241"/>
    </location>
</feature>
<evidence type="ECO:0000313" key="3">
    <source>
        <dbReference type="Proteomes" id="UP001634007"/>
    </source>
</evidence>
<feature type="compositionally biased region" description="Polar residues" evidence="1">
    <location>
        <begin position="173"/>
        <end position="207"/>
    </location>
</feature>
<feature type="region of interest" description="Disordered" evidence="1">
    <location>
        <begin position="1"/>
        <end position="26"/>
    </location>
</feature>
<accession>A0ABD3J6K2</accession>
<sequence length="241" mass="26972">MERAQDSQTTSGNGDESGETSRQSQSHRRLDCFILFDRRRLNYSVPGRYYWTQTSENFIFALRSINAGNRAGDDRTASVDPEREAENVPDDQTGTAQDQELADGLRRRESDGDVGDDRRGRVDAEQEREKVVPDDQAARLEGQELAKGPSMIPDQESTAGSHGQRRDDHILTLDSTDTSSRQRPLLGSNSGTDNQSAATQGQESMHSVTRESAGGRSRQTEWPQLFERLRVADEKKKEAQE</sequence>
<dbReference type="AlphaFoldDB" id="A0ABD3J6K2"/>
<proteinExistence type="predicted"/>
<feature type="compositionally biased region" description="Polar residues" evidence="1">
    <location>
        <begin position="1"/>
        <end position="24"/>
    </location>
</feature>
<dbReference type="EMBL" id="JBJKBG010000009">
    <property type="protein sequence ID" value="KAL3721342.1"/>
    <property type="molecule type" value="Genomic_DNA"/>
</dbReference>